<dbReference type="PANTHER" id="PTHR46401:SF8">
    <property type="entry name" value="BLL6006 PROTEIN"/>
    <property type="match status" value="1"/>
</dbReference>
<dbReference type="STRING" id="1798542.A3F54_05660"/>
<sequence length="366" mass="41469">MKIAMIGQKGIPAQYGGVERIVEQLSLALANKGHELFVYTRSYYTPKQQTSFHNVHLKSIPSIHTKHLDTISHTFLSTMHALTQDFDVIHYHSVGPALLSWIPRLLKPRTKIVIDFQSQDKLHQKWGWLARKVLSLGERASLMFGDVATVPTKVMQQYAKKKFGKEPIVVPNGIPTFLPDTAKHIRKKFDLEPKSYFIIISRLVPHKGIHYTIEAYTQLKTDKKLVIVGDGVFTDEYVQKLKKLAAGNKNIIFTGWQSGKILQELIDSAYLYIQPSESEGMSLSLLEAAAYGTPILVSDIPENTAIFSAPTLHFKNKNSADLKAKIEYALANEEQLMSLAAQTKKEVETKYQWEKIATQLEMIYKQ</sequence>
<evidence type="ECO:0000259" key="1">
    <source>
        <dbReference type="Pfam" id="PF00534"/>
    </source>
</evidence>
<organism evidence="3 4">
    <name type="scientific">Candidatus Kerfeldbacteria bacterium RIFCSPHIGHO2_12_FULL_48_17</name>
    <dbReference type="NCBI Taxonomy" id="1798542"/>
    <lineage>
        <taxon>Bacteria</taxon>
        <taxon>Candidatus Kerfeldiibacteriota</taxon>
    </lineage>
</organism>
<accession>A0A1G2B5S8</accession>
<evidence type="ECO:0008006" key="5">
    <source>
        <dbReference type="Google" id="ProtNLM"/>
    </source>
</evidence>
<feature type="domain" description="Glycosyltransferase subfamily 4-like N-terminal" evidence="2">
    <location>
        <begin position="15"/>
        <end position="176"/>
    </location>
</feature>
<evidence type="ECO:0000313" key="4">
    <source>
        <dbReference type="Proteomes" id="UP000176952"/>
    </source>
</evidence>
<dbReference type="AlphaFoldDB" id="A0A1G2B5S8"/>
<protein>
    <recommendedName>
        <fullName evidence="5">Glycosyl transferase family 1</fullName>
    </recommendedName>
</protein>
<proteinExistence type="predicted"/>
<evidence type="ECO:0000313" key="3">
    <source>
        <dbReference type="EMBL" id="OGY84564.1"/>
    </source>
</evidence>
<dbReference type="Pfam" id="PF00534">
    <property type="entry name" value="Glycos_transf_1"/>
    <property type="match status" value="1"/>
</dbReference>
<dbReference type="InterPro" id="IPR028098">
    <property type="entry name" value="Glyco_trans_4-like_N"/>
</dbReference>
<dbReference type="InterPro" id="IPR001296">
    <property type="entry name" value="Glyco_trans_1"/>
</dbReference>
<dbReference type="GO" id="GO:0016757">
    <property type="term" value="F:glycosyltransferase activity"/>
    <property type="evidence" value="ECO:0007669"/>
    <property type="project" value="InterPro"/>
</dbReference>
<dbReference type="PANTHER" id="PTHR46401">
    <property type="entry name" value="GLYCOSYLTRANSFERASE WBBK-RELATED"/>
    <property type="match status" value="1"/>
</dbReference>
<reference evidence="3 4" key="1">
    <citation type="journal article" date="2016" name="Nat. Commun.">
        <title>Thousands of microbial genomes shed light on interconnected biogeochemical processes in an aquifer system.</title>
        <authorList>
            <person name="Anantharaman K."/>
            <person name="Brown C.T."/>
            <person name="Hug L.A."/>
            <person name="Sharon I."/>
            <person name="Castelle C.J."/>
            <person name="Probst A.J."/>
            <person name="Thomas B.C."/>
            <person name="Singh A."/>
            <person name="Wilkins M.J."/>
            <person name="Karaoz U."/>
            <person name="Brodie E.L."/>
            <person name="Williams K.H."/>
            <person name="Hubbard S.S."/>
            <person name="Banfield J.F."/>
        </authorList>
    </citation>
    <scope>NUCLEOTIDE SEQUENCE [LARGE SCALE GENOMIC DNA]</scope>
</reference>
<dbReference type="EMBL" id="MHKD01000013">
    <property type="protein sequence ID" value="OGY84564.1"/>
    <property type="molecule type" value="Genomic_DNA"/>
</dbReference>
<gene>
    <name evidence="3" type="ORF">A3F54_05660</name>
</gene>
<dbReference type="Gene3D" id="3.40.50.2000">
    <property type="entry name" value="Glycogen Phosphorylase B"/>
    <property type="match status" value="2"/>
</dbReference>
<dbReference type="Pfam" id="PF13439">
    <property type="entry name" value="Glyco_transf_4"/>
    <property type="match status" value="1"/>
</dbReference>
<feature type="domain" description="Glycosyl transferase family 1" evidence="1">
    <location>
        <begin position="185"/>
        <end position="345"/>
    </location>
</feature>
<dbReference type="SUPFAM" id="SSF53756">
    <property type="entry name" value="UDP-Glycosyltransferase/glycogen phosphorylase"/>
    <property type="match status" value="1"/>
</dbReference>
<dbReference type="Proteomes" id="UP000176952">
    <property type="component" value="Unassembled WGS sequence"/>
</dbReference>
<dbReference type="CDD" id="cd03801">
    <property type="entry name" value="GT4_PimA-like"/>
    <property type="match status" value="1"/>
</dbReference>
<comment type="caution">
    <text evidence="3">The sequence shown here is derived from an EMBL/GenBank/DDBJ whole genome shotgun (WGS) entry which is preliminary data.</text>
</comment>
<evidence type="ECO:0000259" key="2">
    <source>
        <dbReference type="Pfam" id="PF13439"/>
    </source>
</evidence>
<name>A0A1G2B5S8_9BACT</name>